<dbReference type="GeneID" id="19272627"/>
<name>W3X1Y1_PESFW</name>
<accession>W3X1Y1</accession>
<dbReference type="KEGG" id="pfy:PFICI_07614"/>
<dbReference type="GO" id="GO:0006355">
    <property type="term" value="P:regulation of DNA-templated transcription"/>
    <property type="evidence" value="ECO:0007669"/>
    <property type="project" value="InterPro"/>
</dbReference>
<dbReference type="GO" id="GO:0005634">
    <property type="term" value="C:nucleus"/>
    <property type="evidence" value="ECO:0007669"/>
    <property type="project" value="UniProtKB-SubCell"/>
</dbReference>
<evidence type="ECO:0000313" key="4">
    <source>
        <dbReference type="EMBL" id="ETS80085.1"/>
    </source>
</evidence>
<keyword evidence="5" id="KW-1185">Reference proteome</keyword>
<dbReference type="HOGENOM" id="CLU_556806_0_0_1"/>
<dbReference type="PROSITE" id="PS00354">
    <property type="entry name" value="HMGI_Y"/>
    <property type="match status" value="1"/>
</dbReference>
<feature type="region of interest" description="Disordered" evidence="3">
    <location>
        <begin position="1"/>
        <end position="120"/>
    </location>
</feature>
<feature type="compositionally biased region" description="Polar residues" evidence="3">
    <location>
        <begin position="59"/>
        <end position="70"/>
    </location>
</feature>
<evidence type="ECO:0000256" key="2">
    <source>
        <dbReference type="ARBA" id="ARBA00023242"/>
    </source>
</evidence>
<proteinExistence type="predicted"/>
<keyword evidence="2" id="KW-0539">Nucleus</keyword>
<dbReference type="AlphaFoldDB" id="W3X1Y1"/>
<dbReference type="eggNOG" id="ENOG502RNB1">
    <property type="taxonomic scope" value="Eukaryota"/>
</dbReference>
<feature type="compositionally biased region" description="Acidic residues" evidence="3">
    <location>
        <begin position="73"/>
        <end position="88"/>
    </location>
</feature>
<gene>
    <name evidence="4" type="ORF">PFICI_07614</name>
</gene>
<dbReference type="InParanoid" id="W3X1Y1"/>
<dbReference type="EMBL" id="KI912113">
    <property type="protein sequence ID" value="ETS80085.1"/>
    <property type="molecule type" value="Genomic_DNA"/>
</dbReference>
<dbReference type="InterPro" id="IPR000637">
    <property type="entry name" value="HMGI/Y_DNA-bd_CS"/>
</dbReference>
<organism evidence="4 5">
    <name type="scientific">Pestalotiopsis fici (strain W106-1 / CGMCC3.15140)</name>
    <dbReference type="NCBI Taxonomy" id="1229662"/>
    <lineage>
        <taxon>Eukaryota</taxon>
        <taxon>Fungi</taxon>
        <taxon>Dikarya</taxon>
        <taxon>Ascomycota</taxon>
        <taxon>Pezizomycotina</taxon>
        <taxon>Sordariomycetes</taxon>
        <taxon>Xylariomycetidae</taxon>
        <taxon>Amphisphaeriales</taxon>
        <taxon>Sporocadaceae</taxon>
        <taxon>Pestalotiopsis</taxon>
    </lineage>
</organism>
<protein>
    <submittedName>
        <fullName evidence="4">Uncharacterized protein</fullName>
    </submittedName>
</protein>
<comment type="subcellular location">
    <subcellularLocation>
        <location evidence="1">Nucleus</location>
    </subcellularLocation>
</comment>
<dbReference type="RefSeq" id="XP_007834386.1">
    <property type="nucleotide sequence ID" value="XM_007836195.1"/>
</dbReference>
<evidence type="ECO:0000256" key="1">
    <source>
        <dbReference type="ARBA" id="ARBA00004123"/>
    </source>
</evidence>
<dbReference type="Proteomes" id="UP000030651">
    <property type="component" value="Unassembled WGS sequence"/>
</dbReference>
<evidence type="ECO:0000256" key="3">
    <source>
        <dbReference type="SAM" id="MobiDB-lite"/>
    </source>
</evidence>
<dbReference type="OrthoDB" id="5245117at2759"/>
<sequence>MPAPTSLEDGRYGTRPSINGQTRRGRPRTRALPDPNAPKRPRGRPRKGESGLPGVSGLPGTSDTSGQSKSQDVDQDSEDLSEVDDDTPDSSSKKTQANSATSAKSGKRKAEKAAGEDTQATRRKGCLAPFWLQIVKADGVEQTLKQAAQASVAGNIAIEAPDDVIESVVLAKNGIQEWHDLWVMMLNIFQSTPYDLFTWGLRESDKAQRHLIYRFLGRLLPHPMWEGDLSRLRYALQKAISLRVAGHLEPLGPLPLETAQAIVSANLDYVNRAALALSIWHSLEMDKQKVGGMFLKALRQVVESEGQDGFEHADNDKTLFQLSIEDIQAVHQALDSMRGTFSGLTVASHHELYSAYRRTARTRTLAPENKATLERWDRWSLMVRQADEASRQPDYPQRDRNTYKALPYWDSNTCDVRFWHSIHSDISSIKAIEVQDDSKHSPAPHSTKKVKIEDGVIDLTQDDDDDDVATAGIEPPQARHDGTGTSGRAL</sequence>
<feature type="region of interest" description="Disordered" evidence="3">
    <location>
        <begin position="435"/>
        <end position="490"/>
    </location>
</feature>
<evidence type="ECO:0000313" key="5">
    <source>
        <dbReference type="Proteomes" id="UP000030651"/>
    </source>
</evidence>
<reference evidence="5" key="1">
    <citation type="journal article" date="2015" name="BMC Genomics">
        <title>Genomic and transcriptomic analysis of the endophytic fungus Pestalotiopsis fici reveals its lifestyle and high potential for synthesis of natural products.</title>
        <authorList>
            <person name="Wang X."/>
            <person name="Zhang X."/>
            <person name="Liu L."/>
            <person name="Xiang M."/>
            <person name="Wang W."/>
            <person name="Sun X."/>
            <person name="Che Y."/>
            <person name="Guo L."/>
            <person name="Liu G."/>
            <person name="Guo L."/>
            <person name="Wang C."/>
            <person name="Yin W.B."/>
            <person name="Stadler M."/>
            <person name="Zhang X."/>
            <person name="Liu X."/>
        </authorList>
    </citation>
    <scope>NUCLEOTIDE SEQUENCE [LARGE SCALE GENOMIC DNA]</scope>
    <source>
        <strain evidence="5">W106-1 / CGMCC3.15140</strain>
    </source>
</reference>